<keyword evidence="4" id="KW-0040">ANK repeat</keyword>
<accession>A0A397JFB8</accession>
<protein>
    <submittedName>
        <fullName evidence="7">Uncharacterized protein</fullName>
    </submittedName>
</protein>
<dbReference type="PANTHER" id="PTHR15263">
    <property type="entry name" value="I-KAPPA-B-LIKE PROTEIN IKBL"/>
    <property type="match status" value="1"/>
</dbReference>
<dbReference type="InterPro" id="IPR038753">
    <property type="entry name" value="NFKBIL1"/>
</dbReference>
<proteinExistence type="predicted"/>
<feature type="compositionally biased region" description="Basic residues" evidence="6">
    <location>
        <begin position="32"/>
        <end position="45"/>
    </location>
</feature>
<evidence type="ECO:0000256" key="5">
    <source>
        <dbReference type="ARBA" id="ARBA00023242"/>
    </source>
</evidence>
<feature type="region of interest" description="Disordered" evidence="6">
    <location>
        <begin position="170"/>
        <end position="213"/>
    </location>
</feature>
<feature type="compositionally biased region" description="Polar residues" evidence="6">
    <location>
        <begin position="1"/>
        <end position="12"/>
    </location>
</feature>
<feature type="region of interest" description="Disordered" evidence="6">
    <location>
        <begin position="67"/>
        <end position="101"/>
    </location>
</feature>
<dbReference type="OrthoDB" id="412109at2759"/>
<sequence length="328" mass="39983">MSRKTSSQFTSNKKSERSENLSDEKNKTNSRSSKRRSTNSHKKQKYSHDYSEFPYTYQEYSEYSYVSDRKEESSKCDDSKNNSYENCDGNCEEKHEKHEKHENPWVEHLFDIMAEDNEDFSSMFYQEAINSSSSSINGSYTYERGSGINNMSEEEYANYIRKGMYEKQHEQELREQRMREEKLRKREKERQKRKAESRAKAEKEEKERERREKRYRNQLNQERRDEYFKKWNEFDIKGDSIIKFQDIPWPIKDITKLTRKNVEEFLLFGINDHLEIKSLLRNEQIRFHPDRWQRFIKRIPTDKQREKIMNTVTEISRAINVLVEERVI</sequence>
<evidence type="ECO:0000256" key="3">
    <source>
        <dbReference type="ARBA" id="ARBA00022737"/>
    </source>
</evidence>
<feature type="compositionally biased region" description="Basic and acidic residues" evidence="6">
    <location>
        <begin position="13"/>
        <end position="27"/>
    </location>
</feature>
<comment type="caution">
    <text evidence="7">The sequence shown here is derived from an EMBL/GenBank/DDBJ whole genome shotgun (WGS) entry which is preliminary data.</text>
</comment>
<dbReference type="GO" id="GO:0005634">
    <property type="term" value="C:nucleus"/>
    <property type="evidence" value="ECO:0007669"/>
    <property type="project" value="UniProtKB-SubCell"/>
</dbReference>
<reference evidence="7 8" key="1">
    <citation type="submission" date="2018-08" db="EMBL/GenBank/DDBJ databases">
        <title>Genome and evolution of the arbuscular mycorrhizal fungus Diversispora epigaea (formerly Glomus versiforme) and its bacterial endosymbionts.</title>
        <authorList>
            <person name="Sun X."/>
            <person name="Fei Z."/>
            <person name="Harrison M."/>
        </authorList>
    </citation>
    <scope>NUCLEOTIDE SEQUENCE [LARGE SCALE GENOMIC DNA]</scope>
    <source>
        <strain evidence="7 8">IT104</strain>
    </source>
</reference>
<feature type="compositionally biased region" description="Basic and acidic residues" evidence="6">
    <location>
        <begin position="170"/>
        <end position="212"/>
    </location>
</feature>
<keyword evidence="3" id="KW-0677">Repeat</keyword>
<evidence type="ECO:0000256" key="6">
    <source>
        <dbReference type="SAM" id="MobiDB-lite"/>
    </source>
</evidence>
<evidence type="ECO:0000256" key="1">
    <source>
        <dbReference type="ARBA" id="ARBA00004123"/>
    </source>
</evidence>
<evidence type="ECO:0000313" key="7">
    <source>
        <dbReference type="EMBL" id="RHZ86721.1"/>
    </source>
</evidence>
<feature type="compositionally biased region" description="Basic and acidic residues" evidence="6">
    <location>
        <begin position="91"/>
        <end position="101"/>
    </location>
</feature>
<evidence type="ECO:0000256" key="2">
    <source>
        <dbReference type="ARBA" id="ARBA00022553"/>
    </source>
</evidence>
<feature type="compositionally biased region" description="Basic and acidic residues" evidence="6">
    <location>
        <begin position="67"/>
        <end position="80"/>
    </location>
</feature>
<keyword evidence="2" id="KW-0597">Phosphoprotein</keyword>
<evidence type="ECO:0000256" key="4">
    <source>
        <dbReference type="ARBA" id="ARBA00023043"/>
    </source>
</evidence>
<organism evidence="7 8">
    <name type="scientific">Diversispora epigaea</name>
    <dbReference type="NCBI Taxonomy" id="1348612"/>
    <lineage>
        <taxon>Eukaryota</taxon>
        <taxon>Fungi</taxon>
        <taxon>Fungi incertae sedis</taxon>
        <taxon>Mucoromycota</taxon>
        <taxon>Glomeromycotina</taxon>
        <taxon>Glomeromycetes</taxon>
        <taxon>Diversisporales</taxon>
        <taxon>Diversisporaceae</taxon>
        <taxon>Diversispora</taxon>
    </lineage>
</organism>
<dbReference type="EMBL" id="PQFF01000043">
    <property type="protein sequence ID" value="RHZ86721.1"/>
    <property type="molecule type" value="Genomic_DNA"/>
</dbReference>
<dbReference type="STRING" id="1348612.A0A397JFB8"/>
<gene>
    <name evidence="7" type="ORF">Glove_46g95</name>
</gene>
<comment type="subcellular location">
    <subcellularLocation>
        <location evidence="1">Nucleus</location>
    </subcellularLocation>
</comment>
<dbReference type="PANTHER" id="PTHR15263:SF1">
    <property type="entry name" value="NF-KAPPA-B INHIBITOR-LIKE PROTEIN 1"/>
    <property type="match status" value="1"/>
</dbReference>
<dbReference type="GO" id="GO:0043124">
    <property type="term" value="P:negative regulation of canonical NF-kappaB signal transduction"/>
    <property type="evidence" value="ECO:0007669"/>
    <property type="project" value="InterPro"/>
</dbReference>
<keyword evidence="5" id="KW-0539">Nucleus</keyword>
<evidence type="ECO:0000313" key="8">
    <source>
        <dbReference type="Proteomes" id="UP000266861"/>
    </source>
</evidence>
<dbReference type="Proteomes" id="UP000266861">
    <property type="component" value="Unassembled WGS sequence"/>
</dbReference>
<keyword evidence="8" id="KW-1185">Reference proteome</keyword>
<name>A0A397JFB8_9GLOM</name>
<dbReference type="AlphaFoldDB" id="A0A397JFB8"/>
<feature type="region of interest" description="Disordered" evidence="6">
    <location>
        <begin position="1"/>
        <end position="51"/>
    </location>
</feature>